<reference evidence="2 3" key="1">
    <citation type="submission" date="2009-01" db="EMBL/GenBank/DDBJ databases">
        <title>Complete sequence of chromosome of Methylobacterium nodulans ORS 2060.</title>
        <authorList>
            <consortium name="US DOE Joint Genome Institute"/>
            <person name="Lucas S."/>
            <person name="Copeland A."/>
            <person name="Lapidus A."/>
            <person name="Glavina del Rio T."/>
            <person name="Dalin E."/>
            <person name="Tice H."/>
            <person name="Bruce D."/>
            <person name="Goodwin L."/>
            <person name="Pitluck S."/>
            <person name="Sims D."/>
            <person name="Brettin T."/>
            <person name="Detter J.C."/>
            <person name="Han C."/>
            <person name="Larimer F."/>
            <person name="Land M."/>
            <person name="Hauser L."/>
            <person name="Kyrpides N."/>
            <person name="Ivanova N."/>
            <person name="Marx C.J."/>
            <person name="Richardson P."/>
        </authorList>
    </citation>
    <scope>NUCLEOTIDE SEQUENCE [LARGE SCALE GENOMIC DNA]</scope>
    <source>
        <strain evidence="3">LMG 21967 / CNCM I-2342 / ORS 2060</strain>
    </source>
</reference>
<evidence type="ECO:0000256" key="1">
    <source>
        <dbReference type="SAM" id="MobiDB-lite"/>
    </source>
</evidence>
<keyword evidence="3" id="KW-1185">Reference proteome</keyword>
<evidence type="ECO:0000313" key="3">
    <source>
        <dbReference type="Proteomes" id="UP000008207"/>
    </source>
</evidence>
<feature type="region of interest" description="Disordered" evidence="1">
    <location>
        <begin position="209"/>
        <end position="230"/>
    </location>
</feature>
<proteinExistence type="predicted"/>
<organism evidence="2 3">
    <name type="scientific">Methylobacterium nodulans (strain LMG 21967 / CNCM I-2342 / ORS 2060)</name>
    <dbReference type="NCBI Taxonomy" id="460265"/>
    <lineage>
        <taxon>Bacteria</taxon>
        <taxon>Pseudomonadati</taxon>
        <taxon>Pseudomonadota</taxon>
        <taxon>Alphaproteobacteria</taxon>
        <taxon>Hyphomicrobiales</taxon>
        <taxon>Methylobacteriaceae</taxon>
        <taxon>Methylobacterium</taxon>
    </lineage>
</organism>
<evidence type="ECO:0000313" key="2">
    <source>
        <dbReference type="EMBL" id="ACL55826.1"/>
    </source>
</evidence>
<dbReference type="KEGG" id="mno:Mnod_0796"/>
<dbReference type="RefSeq" id="WP_015927530.1">
    <property type="nucleotide sequence ID" value="NC_011894.1"/>
</dbReference>
<dbReference type="EMBL" id="CP001349">
    <property type="protein sequence ID" value="ACL55826.1"/>
    <property type="molecule type" value="Genomic_DNA"/>
</dbReference>
<gene>
    <name evidence="2" type="ordered locus">Mnod_0796</name>
</gene>
<dbReference type="eggNOG" id="ENOG5033741">
    <property type="taxonomic scope" value="Bacteria"/>
</dbReference>
<name>B8IGC6_METNO</name>
<sequence length="709" mass="76770">MLNELLLIKRGLTQNGFDLSEIHADIKDVGKDTPLRVRLATNGAIARIAMTERGQAVLWTLRDGQHNSFPFTKLGRPLLALPDEERPTEAAWRKMTAGAKRTELLRLIAAHPLNATWMPTWPGTGLRKRLRERLDQLTVLAATDSAAVPATFERFLKALDRTTPILIDLADHLVREIEESEAWITIARSLLLEGGSLYFDVDDDDFDRDAGDSRNKGPISSALSGDGTGGMTGRCSLTGAITRLHEGNFPQPNLPSLGQTYLFAKNKEIPAAHRYGRFAAGAFPVGSQLLKRLGGSLSEITESSRKGITWQLIPSEKPKQSDLLLAFLPGDLTLPIAGVVASETPDLAEQAVEALNRRRIAYETNSQRALADLDGRVRHRSAVDGVQLCIIRKLDPANRKAIFSRLVTVEALHAHALRWRDGCINHPPLAMLVPGPKGEKARRAPPPPIAPADIPAMTRKQFVDGGRRTSDLSGVGAAEVFALFLEEGDVRQRARMVLRTVLQRHGSLLAAAPHALRRSLEDAKDYDRAAALRSVTLLSILLHKADRPKESYMTDAAFKLGQLLAAADVVHVGYCADLRGGNVPPVLLGNAVLSMAQSKPNRALAVLCGRWKPYGAWAKGGTAWRRAAELNGKGETSRAIAIRTAIGQARQVSDLSSDLSAALPDKPAPDRADVFRAELLLGYLAGLPRKEEQGAGAQSGGKDGGNASD</sequence>
<protein>
    <submittedName>
        <fullName evidence="2">Uncharacterized protein</fullName>
    </submittedName>
</protein>
<dbReference type="Proteomes" id="UP000008207">
    <property type="component" value="Chromosome"/>
</dbReference>
<accession>B8IGC6</accession>
<dbReference type="AlphaFoldDB" id="B8IGC6"/>
<dbReference type="STRING" id="460265.Mnod_0796"/>
<dbReference type="HOGENOM" id="CLU_389230_0_0_5"/>